<evidence type="ECO:0000313" key="2">
    <source>
        <dbReference type="Proteomes" id="UP000597867"/>
    </source>
</evidence>
<proteinExistence type="predicted"/>
<evidence type="ECO:0000313" key="1">
    <source>
        <dbReference type="EMBL" id="MBE9217747.1"/>
    </source>
</evidence>
<dbReference type="EMBL" id="JADEWF010000005">
    <property type="protein sequence ID" value="MBE9217747.1"/>
    <property type="molecule type" value="Genomic_DNA"/>
</dbReference>
<keyword evidence="1" id="KW-0808">Transferase</keyword>
<dbReference type="Proteomes" id="UP000597867">
    <property type="component" value="Unassembled WGS sequence"/>
</dbReference>
<name>A0ACC5PZF2_DOLFA</name>
<protein>
    <submittedName>
        <fullName evidence="1">N-6 DNA methylase</fullName>
    </submittedName>
</protein>
<keyword evidence="2" id="KW-1185">Reference proteome</keyword>
<organism evidence="1 2">
    <name type="scientific">Dolichospermum flos-aquae LEGE 04289</name>
    <dbReference type="NCBI Taxonomy" id="1828708"/>
    <lineage>
        <taxon>Bacteria</taxon>
        <taxon>Bacillati</taxon>
        <taxon>Cyanobacteriota</taxon>
        <taxon>Cyanophyceae</taxon>
        <taxon>Nostocales</taxon>
        <taxon>Aphanizomenonaceae</taxon>
        <taxon>Dolichospermum</taxon>
    </lineage>
</organism>
<comment type="caution">
    <text evidence="1">The sequence shown here is derived from an EMBL/GenBank/DDBJ whole genome shotgun (WGS) entry which is preliminary data.</text>
</comment>
<accession>A0ACC5PZF2</accession>
<sequence length="1080" mass="125116">MSDFNNYIQDLQENLESGGQSSHYPSLKLLIEGLMIGINARIEEKGNQAGIPDLTIRKNERILGYIEAKDINIDLTKIEKTPQLKRYLESNIGDNLILTNYLEFRWYVNGECEKTAKLADFKSGKIILINDLQPIRELLQLFLNQKAKDINNYYDLAKEMAAYTKTIRNAIQSSLEIETTTEELNRLKETFKKLLLLDLDNDKFADMYAQTIAYGLFTAKIGHAQNPGQFAFNRTTAGIYMTDKIPFLKGLFDLVLGNNSVSKIHKSIENLIDLFNTIDMTNILDNFGQETRTEDPVIHFYETFLAAYESSLRKSRGVYYTPEPVVNFIVRSVNDILVNEEIFDLKYGLGNRKVTIIDPATGTGTFLYAVIKQIRDHVAKYGVDKWNSFLRDAKLLKRLFGFELLMTPYTIAHLKLSLLLGDLGYKFAPAERLKIYLTNALEAGIKSGELIPGITQIIAEESSQAAKVKTNISVTVVLGNPPYSVSSQNASKRKRVLNQDERYLVDIEYTGSVWNRIYKTGKAGKTITELTHIGELLELYKGRVRLEGEKNIQPLDDDYIKFIRFAQYQIENNAQNAGIIGFITNHSYLNGLIHRGMREELLKYFDRLYVMDLHGNSLLKETTPEGNIDQNVFDIQQGVAILIAVREKDQPDYGSTAYKSRDGVKEMAKVLYYDLWGKREDKYNFLESASLDNIDWIEVKPTEPNYFFAPKDFDYEEEYKRELSITDIFPIYAAGVKTRRDNVCVDYDRETLINRFHDISINTNLEELKQKYNIKDTEYWSLEKAKLDIKQDEIESKLLLYAYRPFDNRWVYYNPKIIERGDSRKELMGHLLKGNNIALLSCRQQVEPGFYHIFSSEILTEHCTVSLKSREATYVFPLYIYPNTENKQTNLFPEKTPNLSPKFLEAIKEKLGKIPTPEQIFYYAYAIFHSPTYRTRYAEFLKIDFPRLPLTSNQNLFNSLAIKGEELVDLHLMKSDKLNNLITTYQTIEDNQVSEVTYNSELQRVYINKQNYFTNIPPHIWEFKIGGYQVLDKWLKDRKNAKRQLSTQEINHYQKIVISLTETFRIMQEIDRIIPGFPIE</sequence>
<gene>
    <name evidence="1" type="ORF">IQ222_02825</name>
</gene>
<reference evidence="1" key="1">
    <citation type="submission" date="2020-10" db="EMBL/GenBank/DDBJ databases">
        <authorList>
            <person name="Castelo-Branco R."/>
            <person name="Eusebio N."/>
            <person name="Adriana R."/>
            <person name="Vieira A."/>
            <person name="Brugerolle De Fraissinette N."/>
            <person name="Rezende De Castro R."/>
            <person name="Schneider M.P."/>
            <person name="Vasconcelos V."/>
            <person name="Leao P.N."/>
        </authorList>
    </citation>
    <scope>NUCLEOTIDE SEQUENCE</scope>
    <source>
        <strain evidence="1">LEGE 04289</strain>
    </source>
</reference>
<keyword evidence="1" id="KW-0489">Methyltransferase</keyword>